<organism evidence="1">
    <name type="scientific">Acetithermum autotrophicum</name>
    <dbReference type="NCBI Taxonomy" id="1446466"/>
    <lineage>
        <taxon>Bacteria</taxon>
        <taxon>Candidatus Bipolaricaulota</taxon>
        <taxon>Candidatus Acetithermum</taxon>
    </lineage>
</organism>
<reference evidence="1" key="1">
    <citation type="journal article" date="2005" name="Environ. Microbiol.">
        <title>Genetic and functional properties of uncultivated thermophilic crenarchaeotes from a subsurface gold mine as revealed by analysis of genome fragments.</title>
        <authorList>
            <person name="Nunoura T."/>
            <person name="Hirayama H."/>
            <person name="Takami H."/>
            <person name="Oida H."/>
            <person name="Nishi S."/>
            <person name="Shimamura S."/>
            <person name="Suzuki Y."/>
            <person name="Inagaki F."/>
            <person name="Takai K."/>
            <person name="Nealson K.H."/>
            <person name="Horikoshi K."/>
        </authorList>
    </citation>
    <scope>NUCLEOTIDE SEQUENCE</scope>
</reference>
<evidence type="ECO:0000313" key="1">
    <source>
        <dbReference type="EMBL" id="BAL58452.1"/>
    </source>
</evidence>
<dbReference type="AlphaFoldDB" id="H5SQT5"/>
<protein>
    <submittedName>
        <fullName evidence="1">Uncharacterized protein</fullName>
    </submittedName>
</protein>
<accession>H5SQT5</accession>
<dbReference type="InterPro" id="IPR011047">
    <property type="entry name" value="Quinoprotein_ADH-like_sf"/>
</dbReference>
<dbReference type="InterPro" id="IPR015943">
    <property type="entry name" value="WD40/YVTN_repeat-like_dom_sf"/>
</dbReference>
<name>H5SQT5_ACEAU</name>
<dbReference type="Gene3D" id="2.130.10.10">
    <property type="entry name" value="YVTN repeat-like/Quinoprotein amine dehydrogenase"/>
    <property type="match status" value="1"/>
</dbReference>
<reference evidence="1" key="2">
    <citation type="journal article" date="2012" name="PLoS ONE">
        <title>A Deeply Branching Thermophilic Bacterium with an Ancient Acetyl-CoA Pathway Dominates a Subsurface Ecosystem.</title>
        <authorList>
            <person name="Takami H."/>
            <person name="Noguchi H."/>
            <person name="Takaki Y."/>
            <person name="Uchiyama I."/>
            <person name="Toyoda A."/>
            <person name="Nishi S."/>
            <person name="Chee G.-J."/>
            <person name="Arai W."/>
            <person name="Nunoura T."/>
            <person name="Itoh T."/>
            <person name="Hattori M."/>
            <person name="Takai K."/>
        </authorList>
    </citation>
    <scope>NUCLEOTIDE SEQUENCE</scope>
</reference>
<dbReference type="SUPFAM" id="SSF50998">
    <property type="entry name" value="Quinoprotein alcohol dehydrogenase-like"/>
    <property type="match status" value="1"/>
</dbReference>
<sequence>MLSLRILSLAFVSDELLAAGLRAAIMLVNVRTGHLERALLGQGGFITISPNRELLVAHEASDIVGAWKMPDGTWLGSIKFGEVLNLSFTPDGRFLAGGEIPLSPEIRDRRFVQIWKVGTRLEDWQIARILSIPLPIIGSGLKDSLFSPRGNLLAIGGYTRFSDAIVQLWYIKDLQ</sequence>
<proteinExistence type="predicted"/>
<gene>
    <name evidence="1" type="ORF">HGMM_OP2C002</name>
</gene>
<dbReference type="EMBL" id="AP011801">
    <property type="protein sequence ID" value="BAL58452.1"/>
    <property type="molecule type" value="Genomic_DNA"/>
</dbReference>